<keyword evidence="2" id="KW-0813">Transport</keyword>
<organism evidence="6 7">
    <name type="scientific">Holzapfeliella floricola DSM 23037 = JCM 16512</name>
    <dbReference type="NCBI Taxonomy" id="1423744"/>
    <lineage>
        <taxon>Bacteria</taxon>
        <taxon>Bacillati</taxon>
        <taxon>Bacillota</taxon>
        <taxon>Bacilli</taxon>
        <taxon>Lactobacillales</taxon>
        <taxon>Lactobacillaceae</taxon>
        <taxon>Holzapfeliella</taxon>
    </lineage>
</organism>
<dbReference type="CDD" id="cd13639">
    <property type="entry name" value="PBP2_OpuAC_like"/>
    <property type="match status" value="1"/>
</dbReference>
<gene>
    <name evidence="6" type="ORF">FC86_GL001107</name>
</gene>
<evidence type="ECO:0000256" key="1">
    <source>
        <dbReference type="ARBA" id="ARBA00004236"/>
    </source>
</evidence>
<comment type="caution">
    <text evidence="6">The sequence shown here is derived from an EMBL/GenBank/DDBJ whole genome shotgun (WGS) entry which is preliminary data.</text>
</comment>
<dbReference type="PATRIC" id="fig|1423744.4.peg.1136"/>
<dbReference type="GO" id="GO:0005275">
    <property type="term" value="F:amine transmembrane transporter activity"/>
    <property type="evidence" value="ECO:0007669"/>
    <property type="project" value="TreeGrafter"/>
</dbReference>
<dbReference type="SUPFAM" id="SSF53850">
    <property type="entry name" value="Periplasmic binding protein-like II"/>
    <property type="match status" value="1"/>
</dbReference>
<sequence>MLSLLLVGLSITACSSKKTSQVQDTQPSSNKIRLAYKEWDDAISSTFVVGEVLQDMGYQVEMVPLDNIFMWKSVADGSADAMVTAWLPTTNGPEYKRYKNNVDIIGESLVDGAKAGFIVPSYMSVNSIADLKNEANKTITGMEPGAGITANAEKTLKRYPNLKGFKLMPSSSGAMFSALDKAIKNKEEIIITGWMPHWSFNKYDIKVLDDPQGTISAPETITTIARKGLKEDKPEAFKVLQNFKWDLPDINEIMVKLSDNVDPKKAAREWIEKNPEKVASWKQS</sequence>
<protein>
    <submittedName>
        <fullName evidence="6">Glycine betaine ABC transporter glycine betaine-binding protein</fullName>
    </submittedName>
</protein>
<dbReference type="AlphaFoldDB" id="A0A0R2DKU1"/>
<evidence type="ECO:0000256" key="3">
    <source>
        <dbReference type="ARBA" id="ARBA00022475"/>
    </source>
</evidence>
<dbReference type="OrthoDB" id="9787902at2"/>
<dbReference type="Gene3D" id="3.40.190.100">
    <property type="entry name" value="Glycine betaine-binding periplasmic protein, domain 2"/>
    <property type="match status" value="1"/>
</dbReference>
<dbReference type="STRING" id="1423744.FC86_GL001107"/>
<name>A0A0R2DKU1_9LACO</name>
<evidence type="ECO:0000256" key="4">
    <source>
        <dbReference type="ARBA" id="ARBA00023136"/>
    </source>
</evidence>
<dbReference type="GO" id="GO:0015226">
    <property type="term" value="F:carnitine transmembrane transporter activity"/>
    <property type="evidence" value="ECO:0007669"/>
    <property type="project" value="TreeGrafter"/>
</dbReference>
<keyword evidence="7" id="KW-1185">Reference proteome</keyword>
<dbReference type="InterPro" id="IPR007210">
    <property type="entry name" value="ABC_Gly_betaine_transp_sub-bd"/>
</dbReference>
<dbReference type="Pfam" id="PF04069">
    <property type="entry name" value="OpuAC"/>
    <property type="match status" value="1"/>
</dbReference>
<evidence type="ECO:0000313" key="6">
    <source>
        <dbReference type="EMBL" id="KRN04751.1"/>
    </source>
</evidence>
<comment type="subcellular location">
    <subcellularLocation>
        <location evidence="1">Cell membrane</location>
    </subcellularLocation>
</comment>
<dbReference type="EMBL" id="AYZL01000006">
    <property type="protein sequence ID" value="KRN04751.1"/>
    <property type="molecule type" value="Genomic_DNA"/>
</dbReference>
<feature type="domain" description="ABC-type glycine betaine transport system substrate-binding" evidence="5">
    <location>
        <begin position="31"/>
        <end position="273"/>
    </location>
</feature>
<keyword evidence="4" id="KW-0472">Membrane</keyword>
<reference evidence="6 7" key="1">
    <citation type="journal article" date="2015" name="Genome Announc.">
        <title>Expanding the biotechnology potential of lactobacilli through comparative genomics of 213 strains and associated genera.</title>
        <authorList>
            <person name="Sun Z."/>
            <person name="Harris H.M."/>
            <person name="McCann A."/>
            <person name="Guo C."/>
            <person name="Argimon S."/>
            <person name="Zhang W."/>
            <person name="Yang X."/>
            <person name="Jeffery I.B."/>
            <person name="Cooney J.C."/>
            <person name="Kagawa T.F."/>
            <person name="Liu W."/>
            <person name="Song Y."/>
            <person name="Salvetti E."/>
            <person name="Wrobel A."/>
            <person name="Rasinkangas P."/>
            <person name="Parkhill J."/>
            <person name="Rea M.C."/>
            <person name="O'Sullivan O."/>
            <person name="Ritari J."/>
            <person name="Douillard F.P."/>
            <person name="Paul Ross R."/>
            <person name="Yang R."/>
            <person name="Briner A.E."/>
            <person name="Felis G.E."/>
            <person name="de Vos W.M."/>
            <person name="Barrangou R."/>
            <person name="Klaenhammer T.R."/>
            <person name="Caufield P.W."/>
            <person name="Cui Y."/>
            <person name="Zhang H."/>
            <person name="O'Toole P.W."/>
        </authorList>
    </citation>
    <scope>NUCLEOTIDE SEQUENCE [LARGE SCALE GENOMIC DNA]</scope>
    <source>
        <strain evidence="6 7">DSM 23037</strain>
    </source>
</reference>
<dbReference type="PANTHER" id="PTHR47737:SF1">
    <property type="entry name" value="GLYCINE BETAINE_PROLINE BETAINE TRANSPORT SYSTEM PERMEASE PROTEIN PROW"/>
    <property type="match status" value="1"/>
</dbReference>
<dbReference type="GO" id="GO:0043190">
    <property type="term" value="C:ATP-binding cassette (ABC) transporter complex"/>
    <property type="evidence" value="ECO:0007669"/>
    <property type="project" value="InterPro"/>
</dbReference>
<dbReference type="Gene3D" id="3.40.190.10">
    <property type="entry name" value="Periplasmic binding protein-like II"/>
    <property type="match status" value="1"/>
</dbReference>
<proteinExistence type="predicted"/>
<evidence type="ECO:0000259" key="5">
    <source>
        <dbReference type="Pfam" id="PF04069"/>
    </source>
</evidence>
<keyword evidence="3" id="KW-1003">Cell membrane</keyword>
<dbReference type="GO" id="GO:0031460">
    <property type="term" value="P:glycine betaine transport"/>
    <property type="evidence" value="ECO:0007669"/>
    <property type="project" value="TreeGrafter"/>
</dbReference>
<dbReference type="Proteomes" id="UP000051378">
    <property type="component" value="Unassembled WGS sequence"/>
</dbReference>
<evidence type="ECO:0000256" key="2">
    <source>
        <dbReference type="ARBA" id="ARBA00022448"/>
    </source>
</evidence>
<dbReference type="PANTHER" id="PTHR47737">
    <property type="entry name" value="GLYCINE BETAINE/PROLINE BETAINE TRANSPORT SYSTEM PERMEASE PROTEIN PROW"/>
    <property type="match status" value="1"/>
</dbReference>
<dbReference type="GO" id="GO:0015871">
    <property type="term" value="P:choline transport"/>
    <property type="evidence" value="ECO:0007669"/>
    <property type="project" value="TreeGrafter"/>
</dbReference>
<accession>A0A0R2DKU1</accession>
<evidence type="ECO:0000313" key="7">
    <source>
        <dbReference type="Proteomes" id="UP000051378"/>
    </source>
</evidence>